<dbReference type="SUPFAM" id="SSF55154">
    <property type="entry name" value="CYTH-like phosphatases"/>
    <property type="match status" value="1"/>
</dbReference>
<reference evidence="2 5" key="3">
    <citation type="submission" date="2018-10" db="EMBL/GenBank/DDBJ databases">
        <title>Propionibacterium australiense Genome Sequencing and Assembly.</title>
        <authorList>
            <person name="Bernier A.-M."/>
            <person name="Bernard K."/>
        </authorList>
    </citation>
    <scope>NUCLEOTIDE SEQUENCE [LARGE SCALE GENOMIC DNA]</scope>
    <source>
        <strain evidence="2 5">NML98A078</strain>
    </source>
</reference>
<dbReference type="InterPro" id="IPR018966">
    <property type="entry name" value="VTC_domain"/>
</dbReference>
<protein>
    <submittedName>
        <fullName evidence="3">CYTH-like domain</fullName>
    </submittedName>
    <submittedName>
        <fullName evidence="2">VTC domain-containing protein</fullName>
    </submittedName>
</protein>
<dbReference type="InterPro" id="IPR042267">
    <property type="entry name" value="VTC_sf"/>
</dbReference>
<evidence type="ECO:0000259" key="1">
    <source>
        <dbReference type="Pfam" id="PF09359"/>
    </source>
</evidence>
<name>A0A383S4B6_9ACTN</name>
<dbReference type="Proteomes" id="UP000263928">
    <property type="component" value="Unassembled WGS sequence"/>
</dbReference>
<dbReference type="Proteomes" id="UP000279336">
    <property type="component" value="Unassembled WGS sequence"/>
</dbReference>
<reference evidence="3" key="1">
    <citation type="submission" date="2018-08" db="EMBL/GenBank/DDBJ databases">
        <authorList>
            <person name="Ferrada E.E."/>
            <person name="Latorre B.A."/>
        </authorList>
    </citation>
    <scope>NUCLEOTIDE SEQUENCE [LARGE SCALE GENOMIC DNA]</scope>
    <source>
        <strain evidence="3">Propionibacterium_australiense1</strain>
    </source>
</reference>
<gene>
    <name evidence="2" type="ORF">D7U36_02655</name>
    <name evidence="3" type="ORF">PROPAUS_0280</name>
</gene>
<dbReference type="Pfam" id="PF09359">
    <property type="entry name" value="VTC"/>
    <property type="match status" value="1"/>
</dbReference>
<organism evidence="3 4">
    <name type="scientific">Propionibacterium australiense</name>
    <dbReference type="NCBI Taxonomy" id="119981"/>
    <lineage>
        <taxon>Bacteria</taxon>
        <taxon>Bacillati</taxon>
        <taxon>Actinomycetota</taxon>
        <taxon>Actinomycetes</taxon>
        <taxon>Propionibacteriales</taxon>
        <taxon>Propionibacteriaceae</taxon>
        <taxon>Propionibacterium</taxon>
    </lineage>
</organism>
<dbReference type="EMBL" id="RCIW01000003">
    <property type="protein sequence ID" value="RLP12182.1"/>
    <property type="molecule type" value="Genomic_DNA"/>
</dbReference>
<feature type="domain" description="VTC" evidence="1">
    <location>
        <begin position="28"/>
        <end position="237"/>
    </location>
</feature>
<evidence type="ECO:0000313" key="3">
    <source>
        <dbReference type="EMBL" id="SYZ32402.1"/>
    </source>
</evidence>
<dbReference type="CDD" id="cd07750">
    <property type="entry name" value="PolyPPase_VTC_like"/>
    <property type="match status" value="1"/>
</dbReference>
<evidence type="ECO:0000313" key="5">
    <source>
        <dbReference type="Proteomes" id="UP000279336"/>
    </source>
</evidence>
<dbReference type="InterPro" id="IPR033469">
    <property type="entry name" value="CYTH-like_dom_sf"/>
</dbReference>
<dbReference type="Gene3D" id="3.20.100.30">
    <property type="entry name" value="VTC, catalytic tunnel domain"/>
    <property type="match status" value="1"/>
</dbReference>
<sequence length="287" mass="32842">MTTRGNPLTGFTPIGLDELNDTAALQIRVDRKYLVPPGVLTRLLEELPPRTCVLTIAGRQSFTYDSTYFDTDALDSFHMTAYRRKRRWKIRERSYLDTGTSWLEVKTRRGEHTVKERIEVTGRQLNQWGDAEQRMIAEALGRAGVNTVPLIDLRPALDTRYRRMTFLDPSSRARLTLDQGLTWRDEFTRRTGQLGQTIVVETKSPGATPSDADRLLWQLGHRPARFSKYATGMAFLHDDLPHNTWHRAMGRLAQDLVLEEHLATRTVPTAHVPVTRIPARRPTPPHP</sequence>
<accession>A0A383S4B6</accession>
<dbReference type="EMBL" id="UNQJ01000001">
    <property type="protein sequence ID" value="SYZ32402.1"/>
    <property type="molecule type" value="Genomic_DNA"/>
</dbReference>
<reference evidence="4" key="2">
    <citation type="submission" date="2018-08" db="EMBL/GenBank/DDBJ databases">
        <authorList>
            <person name="Hornung B."/>
        </authorList>
    </citation>
    <scope>NUCLEOTIDE SEQUENCE [LARGE SCALE GENOMIC DNA]</scope>
</reference>
<keyword evidence="4" id="KW-1185">Reference proteome</keyword>
<evidence type="ECO:0000313" key="4">
    <source>
        <dbReference type="Proteomes" id="UP000263928"/>
    </source>
</evidence>
<dbReference type="OrthoDB" id="148766at2"/>
<dbReference type="GO" id="GO:0006799">
    <property type="term" value="P:polyphosphate biosynthetic process"/>
    <property type="evidence" value="ECO:0007669"/>
    <property type="project" value="UniProtKB-ARBA"/>
</dbReference>
<dbReference type="AlphaFoldDB" id="A0A383S4B6"/>
<proteinExistence type="predicted"/>
<evidence type="ECO:0000313" key="2">
    <source>
        <dbReference type="EMBL" id="RLP12182.1"/>
    </source>
</evidence>